<feature type="transmembrane region" description="Helical" evidence="1">
    <location>
        <begin position="109"/>
        <end position="130"/>
    </location>
</feature>
<gene>
    <name evidence="2" type="ORF">GCM10007368_05550</name>
</gene>
<protein>
    <submittedName>
        <fullName evidence="2">Uncharacterized protein</fullName>
    </submittedName>
</protein>
<sequence length="257" mass="26404">MTTTHATGVPTSSSARAHHHRVATAAARRRVMRVLLVAGVWFWGFWALLVVGAPLAVDRWGGELEGLTYDAAGGPARWVGFAVGLITTAVLLTAHVAAGGTRRSYRDGVLQAAAVVGVVFGVLFVLLSVAEERLYSAIDRTWQGSAGPLDLDTPVGLAVTAVGEGLVVVTYVVVGVAIQAGYRTFGAWRGTLLIVPLLVPCAIADVATRTGLAGLPLRGGYDDVALGVLGTVVGGAAAAVLAAVVAGRLLRTVPLRP</sequence>
<accession>A0ABQ2B503</accession>
<evidence type="ECO:0000313" key="2">
    <source>
        <dbReference type="EMBL" id="GGI05317.1"/>
    </source>
</evidence>
<feature type="transmembrane region" description="Helical" evidence="1">
    <location>
        <begin position="34"/>
        <end position="57"/>
    </location>
</feature>
<evidence type="ECO:0000256" key="1">
    <source>
        <dbReference type="SAM" id="Phobius"/>
    </source>
</evidence>
<keyword evidence="1" id="KW-1133">Transmembrane helix</keyword>
<dbReference type="EMBL" id="BMDG01000002">
    <property type="protein sequence ID" value="GGI05317.1"/>
    <property type="molecule type" value="Genomic_DNA"/>
</dbReference>
<feature type="transmembrane region" description="Helical" evidence="1">
    <location>
        <begin position="77"/>
        <end position="97"/>
    </location>
</feature>
<feature type="transmembrane region" description="Helical" evidence="1">
    <location>
        <begin position="190"/>
        <end position="212"/>
    </location>
</feature>
<reference evidence="3" key="1">
    <citation type="journal article" date="2019" name="Int. J. Syst. Evol. Microbiol.">
        <title>The Global Catalogue of Microorganisms (GCM) 10K type strain sequencing project: providing services to taxonomists for standard genome sequencing and annotation.</title>
        <authorList>
            <consortium name="The Broad Institute Genomics Platform"/>
            <consortium name="The Broad Institute Genome Sequencing Center for Infectious Disease"/>
            <person name="Wu L."/>
            <person name="Ma J."/>
        </authorList>
    </citation>
    <scope>NUCLEOTIDE SEQUENCE [LARGE SCALE GENOMIC DNA]</scope>
    <source>
        <strain evidence="3">CCM 8653</strain>
    </source>
</reference>
<keyword evidence="1" id="KW-0812">Transmembrane</keyword>
<name>A0ABQ2B503_9MICO</name>
<organism evidence="2 3">
    <name type="scientific">Isoptericola cucumis</name>
    <dbReference type="NCBI Taxonomy" id="1776856"/>
    <lineage>
        <taxon>Bacteria</taxon>
        <taxon>Bacillati</taxon>
        <taxon>Actinomycetota</taxon>
        <taxon>Actinomycetes</taxon>
        <taxon>Micrococcales</taxon>
        <taxon>Promicromonosporaceae</taxon>
        <taxon>Isoptericola</taxon>
    </lineage>
</organism>
<feature type="transmembrane region" description="Helical" evidence="1">
    <location>
        <begin position="224"/>
        <end position="250"/>
    </location>
</feature>
<dbReference type="RefSeq" id="WP_188522141.1">
    <property type="nucleotide sequence ID" value="NZ_BMDG01000002.1"/>
</dbReference>
<evidence type="ECO:0000313" key="3">
    <source>
        <dbReference type="Proteomes" id="UP000632535"/>
    </source>
</evidence>
<feature type="transmembrane region" description="Helical" evidence="1">
    <location>
        <begin position="155"/>
        <end position="178"/>
    </location>
</feature>
<keyword evidence="3" id="KW-1185">Reference proteome</keyword>
<comment type="caution">
    <text evidence="2">The sequence shown here is derived from an EMBL/GenBank/DDBJ whole genome shotgun (WGS) entry which is preliminary data.</text>
</comment>
<keyword evidence="1" id="KW-0472">Membrane</keyword>
<proteinExistence type="predicted"/>
<dbReference type="Proteomes" id="UP000632535">
    <property type="component" value="Unassembled WGS sequence"/>
</dbReference>